<proteinExistence type="predicted"/>
<evidence type="ECO:0000259" key="5">
    <source>
        <dbReference type="Pfam" id="PF24827"/>
    </source>
</evidence>
<dbReference type="PANTHER" id="PTHR37326:SF1">
    <property type="entry name" value="BLL3975 PROTEIN"/>
    <property type="match status" value="1"/>
</dbReference>
<sequence>MTKSAVTATIDFSKDGKHVGDLRVKWSDNSIPLGFHLVPIISIKNGQGPVVLIFGGTHGDEFEGPSAMMRLASDLPLDQIAGQIILVPGLNAPAVRQSSRVSPLDNANLNRAFPGDPLGGVTDQIAYYVETELLPMANAAVDLHSGGKASVFAACALATRTEDTELFARNIDLAKAFGLPLIWVLGRFNDARSLNSAAERAGVPMIAAELGGGGGVDPAITAAAEKGLYAVLRHIGVLAGTPPSFTDPKRVEITAQDHSLFAQGEGVFDRMVSAGEHVKAGQVAGRFHYISEPRRPSEDIRFGQDGFVLAHTNRGYVHRGDMLMLVVQEVLSV</sequence>
<evidence type="ECO:0000313" key="7">
    <source>
        <dbReference type="Proteomes" id="UP000198307"/>
    </source>
</evidence>
<keyword evidence="3" id="KW-0378">Hydrolase</keyword>
<dbReference type="Proteomes" id="UP000198307">
    <property type="component" value="Unassembled WGS sequence"/>
</dbReference>
<keyword evidence="4" id="KW-0862">Zinc</keyword>
<dbReference type="SUPFAM" id="SSF53187">
    <property type="entry name" value="Zn-dependent exopeptidases"/>
    <property type="match status" value="1"/>
</dbReference>
<dbReference type="AlphaFoldDB" id="A0A239Q2X5"/>
<keyword evidence="2" id="KW-0479">Metal-binding</keyword>
<dbReference type="InterPro" id="IPR053138">
    <property type="entry name" value="N-alpha-Ac-DABA_deacetylase"/>
</dbReference>
<keyword evidence="7" id="KW-1185">Reference proteome</keyword>
<organism evidence="6 7">
    <name type="scientific">Paracoccus seriniphilus</name>
    <dbReference type="NCBI Taxonomy" id="184748"/>
    <lineage>
        <taxon>Bacteria</taxon>
        <taxon>Pseudomonadati</taxon>
        <taxon>Pseudomonadota</taxon>
        <taxon>Alphaproteobacteria</taxon>
        <taxon>Rhodobacterales</taxon>
        <taxon>Paracoccaceae</taxon>
        <taxon>Paracoccus</taxon>
    </lineage>
</organism>
<dbReference type="InterPro" id="IPR043795">
    <property type="entry name" value="N-alpha-Ac-DABA-like"/>
</dbReference>
<dbReference type="Gene3D" id="3.40.630.10">
    <property type="entry name" value="Zn peptidases"/>
    <property type="match status" value="1"/>
</dbReference>
<accession>A0A239Q2X5</accession>
<dbReference type="Pfam" id="PF24827">
    <property type="entry name" value="AstE_AspA_cat"/>
    <property type="match status" value="1"/>
</dbReference>
<gene>
    <name evidence="6" type="ORF">SAMN05444959_12140</name>
</gene>
<dbReference type="PANTHER" id="PTHR37326">
    <property type="entry name" value="BLL3975 PROTEIN"/>
    <property type="match status" value="1"/>
</dbReference>
<dbReference type="GO" id="GO:0016788">
    <property type="term" value="F:hydrolase activity, acting on ester bonds"/>
    <property type="evidence" value="ECO:0007669"/>
    <property type="project" value="InterPro"/>
</dbReference>
<comment type="cofactor">
    <cofactor evidence="1">
        <name>Zn(2+)</name>
        <dbReference type="ChEBI" id="CHEBI:29105"/>
    </cofactor>
</comment>
<reference evidence="6 7" key="1">
    <citation type="submission" date="2017-07" db="EMBL/GenBank/DDBJ databases">
        <authorList>
            <person name="Sun Z.S."/>
            <person name="Albrecht U."/>
            <person name="Echele G."/>
            <person name="Lee C.C."/>
        </authorList>
    </citation>
    <scope>NUCLEOTIDE SEQUENCE [LARGE SCALE GENOMIC DNA]</scope>
    <source>
        <strain evidence="6 7">DSM 14827</strain>
    </source>
</reference>
<dbReference type="PIRSF" id="PIRSF039012">
    <property type="entry name" value="ASP"/>
    <property type="match status" value="1"/>
</dbReference>
<evidence type="ECO:0000256" key="1">
    <source>
        <dbReference type="ARBA" id="ARBA00001947"/>
    </source>
</evidence>
<evidence type="ECO:0000256" key="2">
    <source>
        <dbReference type="ARBA" id="ARBA00022723"/>
    </source>
</evidence>
<protein>
    <recommendedName>
        <fullName evidence="5">Succinylglutamate desuccinylase/Aspartoacylase catalytic domain-containing protein</fullName>
    </recommendedName>
</protein>
<dbReference type="OrthoDB" id="9782876at2"/>
<dbReference type="GO" id="GO:0016811">
    <property type="term" value="F:hydrolase activity, acting on carbon-nitrogen (but not peptide) bonds, in linear amides"/>
    <property type="evidence" value="ECO:0007669"/>
    <property type="project" value="InterPro"/>
</dbReference>
<name>A0A239Q2X5_9RHOB</name>
<evidence type="ECO:0000256" key="3">
    <source>
        <dbReference type="ARBA" id="ARBA00022801"/>
    </source>
</evidence>
<dbReference type="RefSeq" id="WP_089345845.1">
    <property type="nucleotide sequence ID" value="NZ_CP067131.1"/>
</dbReference>
<dbReference type="GO" id="GO:0046872">
    <property type="term" value="F:metal ion binding"/>
    <property type="evidence" value="ECO:0007669"/>
    <property type="project" value="UniProtKB-KW"/>
</dbReference>
<dbReference type="EMBL" id="FZQB01000021">
    <property type="protein sequence ID" value="SNT76542.1"/>
    <property type="molecule type" value="Genomic_DNA"/>
</dbReference>
<dbReference type="CDD" id="cd06252">
    <property type="entry name" value="M14_ASTE_ASPA-like"/>
    <property type="match status" value="1"/>
</dbReference>
<evidence type="ECO:0000313" key="6">
    <source>
        <dbReference type="EMBL" id="SNT76542.1"/>
    </source>
</evidence>
<dbReference type="InterPro" id="IPR055438">
    <property type="entry name" value="AstE_AspA_cat"/>
</dbReference>
<feature type="domain" description="Succinylglutamate desuccinylase/Aspartoacylase catalytic" evidence="5">
    <location>
        <begin position="48"/>
        <end position="235"/>
    </location>
</feature>
<evidence type="ECO:0000256" key="4">
    <source>
        <dbReference type="ARBA" id="ARBA00022833"/>
    </source>
</evidence>